<dbReference type="InterPro" id="IPR000812">
    <property type="entry name" value="TFIIB"/>
</dbReference>
<dbReference type="SMART" id="SM00385">
    <property type="entry name" value="CYCLIN"/>
    <property type="match status" value="2"/>
</dbReference>
<dbReference type="EMBL" id="CP104013">
    <property type="protein sequence ID" value="UYP47818.1"/>
    <property type="molecule type" value="Genomic_DNA"/>
</dbReference>
<evidence type="ECO:0000313" key="7">
    <source>
        <dbReference type="EMBL" id="UYP47818.1"/>
    </source>
</evidence>
<dbReference type="PANTHER" id="PTHR11618">
    <property type="entry name" value="TRANSCRIPTION INITIATION FACTOR IIB-RELATED"/>
    <property type="match status" value="1"/>
</dbReference>
<dbReference type="Pfam" id="PF00382">
    <property type="entry name" value="TFIIB"/>
    <property type="match status" value="2"/>
</dbReference>
<keyword evidence="5" id="KW-0804">Transcription</keyword>
<dbReference type="PANTHER" id="PTHR11618:SF13">
    <property type="entry name" value="TRANSCRIPTION INITIATION FACTOR IIB"/>
    <property type="match status" value="1"/>
</dbReference>
<dbReference type="Gene3D" id="1.10.472.10">
    <property type="entry name" value="Cyclin-like"/>
    <property type="match status" value="1"/>
</dbReference>
<feature type="domain" description="Cyclin-like" evidence="6">
    <location>
        <begin position="180"/>
        <end position="262"/>
    </location>
</feature>
<evidence type="ECO:0000256" key="3">
    <source>
        <dbReference type="ARBA" id="ARBA00022737"/>
    </source>
</evidence>
<proteinExistence type="inferred from homology"/>
<keyword evidence="8" id="KW-1185">Reference proteome</keyword>
<name>A0ABY6HWA8_9ARCH</name>
<dbReference type="InterPro" id="IPR023486">
    <property type="entry name" value="TFIIB_CS"/>
</dbReference>
<keyword evidence="3" id="KW-0677">Repeat</keyword>
<dbReference type="Proteomes" id="UP001208689">
    <property type="component" value="Chromosome"/>
</dbReference>
<keyword evidence="4" id="KW-0805">Transcription regulation</keyword>
<comment type="similarity">
    <text evidence="1">Belongs to the TFIIB family.</text>
</comment>
<protein>
    <recommendedName>
        <fullName evidence="2">Transcription initiation factor IIB</fullName>
    </recommendedName>
</protein>
<evidence type="ECO:0000256" key="2">
    <source>
        <dbReference type="ARBA" id="ARBA00013932"/>
    </source>
</evidence>
<dbReference type="InterPro" id="IPR013763">
    <property type="entry name" value="Cyclin-like_dom"/>
</dbReference>
<reference evidence="7" key="1">
    <citation type="submission" date="2022-09" db="EMBL/GenBank/DDBJ databases">
        <title>Actin cytoskeleton and complex cell architecture in an #Asgard archaeon.</title>
        <authorList>
            <person name="Ponce Toledo R.I."/>
            <person name="Schleper C."/>
            <person name="Rodrigues Oliveira T."/>
            <person name="Wollweber F."/>
            <person name="Xu J."/>
            <person name="Rittmann S."/>
            <person name="Klingl A."/>
            <person name="Pilhofer M."/>
        </authorList>
    </citation>
    <scope>NUCLEOTIDE SEQUENCE</scope>
    <source>
        <strain evidence="7">B-35</strain>
    </source>
</reference>
<dbReference type="InterPro" id="IPR013150">
    <property type="entry name" value="TFIIB_cyclin"/>
</dbReference>
<organism evidence="7 8">
    <name type="scientific">Candidatus Lokiarchaeum ossiferum</name>
    <dbReference type="NCBI Taxonomy" id="2951803"/>
    <lineage>
        <taxon>Archaea</taxon>
        <taxon>Promethearchaeati</taxon>
        <taxon>Promethearchaeota</taxon>
        <taxon>Promethearchaeia</taxon>
        <taxon>Promethearchaeales</taxon>
        <taxon>Promethearchaeaceae</taxon>
        <taxon>Candidatus Lokiarchaeum</taxon>
    </lineage>
</organism>
<dbReference type="Gene3D" id="1.10.472.170">
    <property type="match status" value="1"/>
</dbReference>
<accession>A0ABY6HWA8</accession>
<dbReference type="PROSITE" id="PS00782">
    <property type="entry name" value="TFIIB"/>
    <property type="match status" value="1"/>
</dbReference>
<dbReference type="SUPFAM" id="SSF47954">
    <property type="entry name" value="Cyclin-like"/>
    <property type="match status" value="2"/>
</dbReference>
<evidence type="ECO:0000256" key="1">
    <source>
        <dbReference type="ARBA" id="ARBA00010857"/>
    </source>
</evidence>
<feature type="domain" description="Cyclin-like" evidence="6">
    <location>
        <begin position="82"/>
        <end position="167"/>
    </location>
</feature>
<evidence type="ECO:0000259" key="6">
    <source>
        <dbReference type="SMART" id="SM00385"/>
    </source>
</evidence>
<evidence type="ECO:0000256" key="4">
    <source>
        <dbReference type="ARBA" id="ARBA00023015"/>
    </source>
</evidence>
<dbReference type="InterPro" id="IPR036915">
    <property type="entry name" value="Cyclin-like_sf"/>
</dbReference>
<gene>
    <name evidence="7" type="ORF">NEF87_004103</name>
</gene>
<evidence type="ECO:0000256" key="5">
    <source>
        <dbReference type="ARBA" id="ARBA00023163"/>
    </source>
</evidence>
<sequence length="273" mass="31241">MVIAPHLINSERRAYNASEINSRRRTEPLWRSFGNRTIIGQYVTDARGKQLHPQKRALFARLSKIQGSLINSLERNYWEAKPKLSTLCNRLSIPDFIQETAWKIYKISAKMKLTMGRSIEGFIAASIYAAIRVHEYPRLLEEIVEVSLLPMRSIHKSLALVVREVLPTLDLRYRPILSERLIHRFGNELDLSMPIQQKARKILFSAKRLGLARTGKDPKGIAAAVLYLAAKDSGEKRTQSHIAKVARITEVTLRTRAKQIHQISKKIELPQMS</sequence>
<dbReference type="PRINTS" id="PR00685">
    <property type="entry name" value="TIFACTORIIB"/>
</dbReference>
<evidence type="ECO:0000313" key="8">
    <source>
        <dbReference type="Proteomes" id="UP001208689"/>
    </source>
</evidence>